<gene>
    <name evidence="1" type="ORF">GBF38_006742</name>
</gene>
<organism evidence="1 2">
    <name type="scientific">Nibea albiflora</name>
    <name type="common">Yellow drum</name>
    <name type="synonym">Corvina albiflora</name>
    <dbReference type="NCBI Taxonomy" id="240163"/>
    <lineage>
        <taxon>Eukaryota</taxon>
        <taxon>Metazoa</taxon>
        <taxon>Chordata</taxon>
        <taxon>Craniata</taxon>
        <taxon>Vertebrata</taxon>
        <taxon>Euteleostomi</taxon>
        <taxon>Actinopterygii</taxon>
        <taxon>Neopterygii</taxon>
        <taxon>Teleostei</taxon>
        <taxon>Neoteleostei</taxon>
        <taxon>Acanthomorphata</taxon>
        <taxon>Eupercaria</taxon>
        <taxon>Sciaenidae</taxon>
        <taxon>Nibea</taxon>
    </lineage>
</organism>
<evidence type="ECO:0000313" key="1">
    <source>
        <dbReference type="EMBL" id="KAG8001184.1"/>
    </source>
</evidence>
<proteinExistence type="predicted"/>
<dbReference type="Proteomes" id="UP000805704">
    <property type="component" value="Chromosome 7"/>
</dbReference>
<comment type="caution">
    <text evidence="1">The sequence shown here is derived from an EMBL/GenBank/DDBJ whole genome shotgun (WGS) entry which is preliminary data.</text>
</comment>
<sequence>MGERAAETQPEKQQLVSVIITPSNTEEEEEDCGEELQGKITVRKNKKDPRSLLVTFDLRDRKLTYSLQ</sequence>
<reference evidence="1" key="1">
    <citation type="submission" date="2020-04" db="EMBL/GenBank/DDBJ databases">
        <title>A chromosome-scale assembly and high-density genetic map of the yellow drum (Nibea albiflora) genome.</title>
        <authorList>
            <person name="Xu D."/>
            <person name="Zhang W."/>
            <person name="Chen R."/>
            <person name="Tan P."/>
            <person name="Wang L."/>
            <person name="Song H."/>
            <person name="Tian L."/>
            <person name="Zhu Q."/>
            <person name="Wang B."/>
        </authorList>
    </citation>
    <scope>NUCLEOTIDE SEQUENCE</scope>
    <source>
        <strain evidence="1">ZJHYS-2018</strain>
    </source>
</reference>
<evidence type="ECO:0000313" key="2">
    <source>
        <dbReference type="Proteomes" id="UP000805704"/>
    </source>
</evidence>
<name>A0ACB7EG20_NIBAL</name>
<dbReference type="EMBL" id="CM024795">
    <property type="protein sequence ID" value="KAG8001184.1"/>
    <property type="molecule type" value="Genomic_DNA"/>
</dbReference>
<protein>
    <submittedName>
        <fullName evidence="1">Uncharacterized protein</fullName>
    </submittedName>
</protein>
<accession>A0ACB7EG20</accession>
<keyword evidence="2" id="KW-1185">Reference proteome</keyword>